<keyword evidence="1" id="KW-0732">Signal</keyword>
<gene>
    <name evidence="2" type="ORF">RM479_05295</name>
</gene>
<dbReference type="EMBL" id="JAVREP010000002">
    <property type="protein sequence ID" value="MDT0327825.1"/>
    <property type="molecule type" value="Genomic_DNA"/>
</dbReference>
<protein>
    <submittedName>
        <fullName evidence="2">DUF3515 domain-containing protein</fullName>
    </submittedName>
</protein>
<accession>A0ABU2M598</accession>
<sequence>MRVPARWAPVLLALAAATGCGAQTVRMEPPLPDAAVEERCAALVADLPRTLMDADRVGVRPESELTAAWGEPAIGLRCGVARPTSLAPDSHLTEVNGVPWLSEPADAPTVFTAVGHEAYVELLLPPSYGPPAPALTTIGDLVSEHLTPLPDGAL</sequence>
<proteinExistence type="predicted"/>
<dbReference type="RefSeq" id="WP_311510586.1">
    <property type="nucleotide sequence ID" value="NZ_JAVREP010000002.1"/>
</dbReference>
<feature type="chain" id="PRO_5045803725" evidence="1">
    <location>
        <begin position="23"/>
        <end position="154"/>
    </location>
</feature>
<evidence type="ECO:0000313" key="3">
    <source>
        <dbReference type="Proteomes" id="UP001183390"/>
    </source>
</evidence>
<feature type="signal peptide" evidence="1">
    <location>
        <begin position="1"/>
        <end position="22"/>
    </location>
</feature>
<evidence type="ECO:0000256" key="1">
    <source>
        <dbReference type="SAM" id="SignalP"/>
    </source>
</evidence>
<reference evidence="3" key="1">
    <citation type="submission" date="2023-07" db="EMBL/GenBank/DDBJ databases">
        <title>30 novel species of actinomycetes from the DSMZ collection.</title>
        <authorList>
            <person name="Nouioui I."/>
        </authorList>
    </citation>
    <scope>NUCLEOTIDE SEQUENCE [LARGE SCALE GENOMIC DNA]</scope>
    <source>
        <strain evidence="3">DSM 44743</strain>
    </source>
</reference>
<organism evidence="2 3">
    <name type="scientific">Nocardiopsis lambiniae</name>
    <dbReference type="NCBI Taxonomy" id="3075539"/>
    <lineage>
        <taxon>Bacteria</taxon>
        <taxon>Bacillati</taxon>
        <taxon>Actinomycetota</taxon>
        <taxon>Actinomycetes</taxon>
        <taxon>Streptosporangiales</taxon>
        <taxon>Nocardiopsidaceae</taxon>
        <taxon>Nocardiopsis</taxon>
    </lineage>
</organism>
<evidence type="ECO:0000313" key="2">
    <source>
        <dbReference type="EMBL" id="MDT0327825.1"/>
    </source>
</evidence>
<dbReference type="PROSITE" id="PS51257">
    <property type="entry name" value="PROKAR_LIPOPROTEIN"/>
    <property type="match status" value="1"/>
</dbReference>
<dbReference type="Proteomes" id="UP001183390">
    <property type="component" value="Unassembled WGS sequence"/>
</dbReference>
<dbReference type="Pfam" id="PF12028">
    <property type="entry name" value="DUF3515"/>
    <property type="match status" value="1"/>
</dbReference>
<dbReference type="InterPro" id="IPR021903">
    <property type="entry name" value="DUF3515"/>
</dbReference>
<name>A0ABU2M598_9ACTN</name>
<comment type="caution">
    <text evidence="2">The sequence shown here is derived from an EMBL/GenBank/DDBJ whole genome shotgun (WGS) entry which is preliminary data.</text>
</comment>
<keyword evidence="3" id="KW-1185">Reference proteome</keyword>